<name>A0A9P0E9X4_NEZVI</name>
<feature type="compositionally biased region" description="Basic and acidic residues" evidence="1">
    <location>
        <begin position="40"/>
        <end position="51"/>
    </location>
</feature>
<proteinExistence type="predicted"/>
<evidence type="ECO:0000313" key="2">
    <source>
        <dbReference type="EMBL" id="CAH1392588.1"/>
    </source>
</evidence>
<protein>
    <submittedName>
        <fullName evidence="2">Uncharacterized protein</fullName>
    </submittedName>
</protein>
<evidence type="ECO:0000256" key="1">
    <source>
        <dbReference type="SAM" id="MobiDB-lite"/>
    </source>
</evidence>
<sequence length="51" mass="6147">MSSVREEKRIEGMETREIISYHEAEFRLRREELPNANDSGRTHAEWNRSQN</sequence>
<gene>
    <name evidence="2" type="ORF">NEZAVI_LOCUS3387</name>
</gene>
<reference evidence="2" key="1">
    <citation type="submission" date="2022-01" db="EMBL/GenBank/DDBJ databases">
        <authorList>
            <person name="King R."/>
        </authorList>
    </citation>
    <scope>NUCLEOTIDE SEQUENCE</scope>
</reference>
<dbReference type="AlphaFoldDB" id="A0A9P0E9X4"/>
<dbReference type="Proteomes" id="UP001152798">
    <property type="component" value="Chromosome 2"/>
</dbReference>
<evidence type="ECO:0000313" key="3">
    <source>
        <dbReference type="Proteomes" id="UP001152798"/>
    </source>
</evidence>
<accession>A0A9P0E9X4</accession>
<keyword evidence="3" id="KW-1185">Reference proteome</keyword>
<dbReference type="EMBL" id="OV725078">
    <property type="protein sequence ID" value="CAH1392588.1"/>
    <property type="molecule type" value="Genomic_DNA"/>
</dbReference>
<organism evidence="2 3">
    <name type="scientific">Nezara viridula</name>
    <name type="common">Southern green stink bug</name>
    <name type="synonym">Cimex viridulus</name>
    <dbReference type="NCBI Taxonomy" id="85310"/>
    <lineage>
        <taxon>Eukaryota</taxon>
        <taxon>Metazoa</taxon>
        <taxon>Ecdysozoa</taxon>
        <taxon>Arthropoda</taxon>
        <taxon>Hexapoda</taxon>
        <taxon>Insecta</taxon>
        <taxon>Pterygota</taxon>
        <taxon>Neoptera</taxon>
        <taxon>Paraneoptera</taxon>
        <taxon>Hemiptera</taxon>
        <taxon>Heteroptera</taxon>
        <taxon>Panheteroptera</taxon>
        <taxon>Pentatomomorpha</taxon>
        <taxon>Pentatomoidea</taxon>
        <taxon>Pentatomidae</taxon>
        <taxon>Pentatominae</taxon>
        <taxon>Nezara</taxon>
    </lineage>
</organism>
<feature type="region of interest" description="Disordered" evidence="1">
    <location>
        <begin position="32"/>
        <end position="51"/>
    </location>
</feature>